<sequence>MEKGGHYRLPEYGSGSVNSKAESESSNADIETAVTSRLS</sequence>
<accession>A0A375J7N6</accession>
<dbReference type="AlphaFoldDB" id="A0A375J7N6"/>
<dbReference type="EMBL" id="OVTA01000042">
    <property type="protein sequence ID" value="SPS01174.1"/>
    <property type="molecule type" value="Genomic_DNA"/>
</dbReference>
<proteinExistence type="predicted"/>
<evidence type="ECO:0000313" key="3">
    <source>
        <dbReference type="Proteomes" id="UP000256805"/>
    </source>
</evidence>
<protein>
    <submittedName>
        <fullName evidence="2">Uncharacterized protein</fullName>
    </submittedName>
</protein>
<gene>
    <name evidence="2" type="ORF">CBM2634_B190008</name>
</gene>
<feature type="region of interest" description="Disordered" evidence="1">
    <location>
        <begin position="1"/>
        <end position="39"/>
    </location>
</feature>
<name>A0A375J7N6_9BURK</name>
<organism evidence="2 3">
    <name type="scientific">Cupriavidus taiwanensis</name>
    <dbReference type="NCBI Taxonomy" id="164546"/>
    <lineage>
        <taxon>Bacteria</taxon>
        <taxon>Pseudomonadati</taxon>
        <taxon>Pseudomonadota</taxon>
        <taxon>Betaproteobacteria</taxon>
        <taxon>Burkholderiales</taxon>
        <taxon>Burkholderiaceae</taxon>
        <taxon>Cupriavidus</taxon>
    </lineage>
</organism>
<dbReference type="Proteomes" id="UP000256805">
    <property type="component" value="Unassembled WGS sequence"/>
</dbReference>
<reference evidence="2 3" key="1">
    <citation type="submission" date="2018-01" db="EMBL/GenBank/DDBJ databases">
        <authorList>
            <person name="Gaut B.S."/>
            <person name="Morton B.R."/>
            <person name="Clegg M.T."/>
            <person name="Duvall M.R."/>
        </authorList>
    </citation>
    <scope>NUCLEOTIDE SEQUENCE [LARGE SCALE GENOMIC DNA]</scope>
    <source>
        <strain evidence="2">Cupriavidus taiwanensis cmp 52</strain>
    </source>
</reference>
<evidence type="ECO:0000256" key="1">
    <source>
        <dbReference type="SAM" id="MobiDB-lite"/>
    </source>
</evidence>
<evidence type="ECO:0000313" key="2">
    <source>
        <dbReference type="EMBL" id="SPS01174.1"/>
    </source>
</evidence>
<feature type="compositionally biased region" description="Polar residues" evidence="1">
    <location>
        <begin position="15"/>
        <end position="39"/>
    </location>
</feature>